<protein>
    <recommendedName>
        <fullName evidence="4">FAS1 domain-containing protein</fullName>
    </recommendedName>
</protein>
<feature type="signal peptide" evidence="1">
    <location>
        <begin position="1"/>
        <end position="20"/>
    </location>
</feature>
<gene>
    <name evidence="2" type="ORF">C7M84_005193</name>
</gene>
<name>A0A3R7QPL5_PENVA</name>
<reference evidence="2 3" key="2">
    <citation type="submission" date="2019-01" db="EMBL/GenBank/DDBJ databases">
        <title>The decoding of complex shrimp genome reveals the adaptation for benthos swimmer, frequently molting mechanism and breeding impact on genome.</title>
        <authorList>
            <person name="Sun Y."/>
            <person name="Gao Y."/>
            <person name="Yu Y."/>
        </authorList>
    </citation>
    <scope>NUCLEOTIDE SEQUENCE [LARGE SCALE GENOMIC DNA]</scope>
    <source>
        <tissue evidence="2">Muscle</tissue>
    </source>
</reference>
<evidence type="ECO:0008006" key="4">
    <source>
        <dbReference type="Google" id="ProtNLM"/>
    </source>
</evidence>
<dbReference type="AlphaFoldDB" id="A0A3R7QPL5"/>
<evidence type="ECO:0000256" key="1">
    <source>
        <dbReference type="SAM" id="SignalP"/>
    </source>
</evidence>
<reference evidence="2 3" key="1">
    <citation type="submission" date="2018-04" db="EMBL/GenBank/DDBJ databases">
        <authorList>
            <person name="Zhang X."/>
            <person name="Yuan J."/>
            <person name="Li F."/>
            <person name="Xiang J."/>
        </authorList>
    </citation>
    <scope>NUCLEOTIDE SEQUENCE [LARGE SCALE GENOMIC DNA]</scope>
    <source>
        <tissue evidence="2">Muscle</tissue>
    </source>
</reference>
<accession>A0A3R7QPL5</accession>
<evidence type="ECO:0000313" key="3">
    <source>
        <dbReference type="Proteomes" id="UP000283509"/>
    </source>
</evidence>
<feature type="chain" id="PRO_5018612335" description="FAS1 domain-containing protein" evidence="1">
    <location>
        <begin position="21"/>
        <end position="188"/>
    </location>
</feature>
<comment type="caution">
    <text evidence="2">The sequence shown here is derived from an EMBL/GenBank/DDBJ whole genome shotgun (WGS) entry which is preliminary data.</text>
</comment>
<sequence length="188" mass="20606">MAGSGYTLMFAAVAILSAAATSPPLTLVPGRPETASLETSALFHLWNEQLDYQGRLPVDRDTGSIGTLLSPAYFHVTNLVPQDAPNPLYVSRYAELRAAFLSDHMLRDTVDPNDPRIKSVNGLTAKTLTGKSVVFKRDNTDKLTVNNIPVESVETLSDGIVSYKLDGVLFDYVKQVDDAFHEYLRDST</sequence>
<dbReference type="EMBL" id="QCYY01000168">
    <property type="protein sequence ID" value="ROT85848.1"/>
    <property type="molecule type" value="Genomic_DNA"/>
</dbReference>
<proteinExistence type="predicted"/>
<keyword evidence="3" id="KW-1185">Reference proteome</keyword>
<dbReference type="OrthoDB" id="286301at2759"/>
<keyword evidence="1" id="KW-0732">Signal</keyword>
<organism evidence="2 3">
    <name type="scientific">Penaeus vannamei</name>
    <name type="common">Whiteleg shrimp</name>
    <name type="synonym">Litopenaeus vannamei</name>
    <dbReference type="NCBI Taxonomy" id="6689"/>
    <lineage>
        <taxon>Eukaryota</taxon>
        <taxon>Metazoa</taxon>
        <taxon>Ecdysozoa</taxon>
        <taxon>Arthropoda</taxon>
        <taxon>Crustacea</taxon>
        <taxon>Multicrustacea</taxon>
        <taxon>Malacostraca</taxon>
        <taxon>Eumalacostraca</taxon>
        <taxon>Eucarida</taxon>
        <taxon>Decapoda</taxon>
        <taxon>Dendrobranchiata</taxon>
        <taxon>Penaeoidea</taxon>
        <taxon>Penaeidae</taxon>
        <taxon>Penaeus</taxon>
    </lineage>
</organism>
<evidence type="ECO:0000313" key="2">
    <source>
        <dbReference type="EMBL" id="ROT85848.1"/>
    </source>
</evidence>
<dbReference type="Proteomes" id="UP000283509">
    <property type="component" value="Unassembled WGS sequence"/>
</dbReference>